<dbReference type="PROSITE" id="PS00138">
    <property type="entry name" value="SUBTILASE_SER"/>
    <property type="match status" value="1"/>
</dbReference>
<dbReference type="Proteomes" id="UP000199699">
    <property type="component" value="Unassembled WGS sequence"/>
</dbReference>
<accession>A0A1C6RWC4</accession>
<dbReference type="EMBL" id="FMHT01000003">
    <property type="protein sequence ID" value="SCL21541.1"/>
    <property type="molecule type" value="Genomic_DNA"/>
</dbReference>
<dbReference type="Gene3D" id="3.40.50.200">
    <property type="entry name" value="Peptidase S8/S53 domain"/>
    <property type="match status" value="1"/>
</dbReference>
<dbReference type="RefSeq" id="WP_091080620.1">
    <property type="nucleotide sequence ID" value="NZ_FMHT01000003.1"/>
</dbReference>
<feature type="transmembrane region" description="Helical" evidence="12">
    <location>
        <begin position="370"/>
        <end position="392"/>
    </location>
</feature>
<dbReference type="InterPro" id="IPR022398">
    <property type="entry name" value="Peptidase_S8_His-AS"/>
</dbReference>
<dbReference type="GO" id="GO:0005886">
    <property type="term" value="C:plasma membrane"/>
    <property type="evidence" value="ECO:0007669"/>
    <property type="project" value="UniProtKB-SubCell"/>
</dbReference>
<feature type="region of interest" description="Disordered" evidence="11">
    <location>
        <begin position="403"/>
        <end position="432"/>
    </location>
</feature>
<evidence type="ECO:0000256" key="6">
    <source>
        <dbReference type="ARBA" id="ARBA00022801"/>
    </source>
</evidence>
<evidence type="ECO:0000256" key="7">
    <source>
        <dbReference type="ARBA" id="ARBA00022825"/>
    </source>
</evidence>
<dbReference type="PANTHER" id="PTHR43806">
    <property type="entry name" value="PEPTIDASE S8"/>
    <property type="match status" value="1"/>
</dbReference>
<dbReference type="NCBIfam" id="TIGR03921">
    <property type="entry name" value="T7SS_mycosin"/>
    <property type="match status" value="1"/>
</dbReference>
<dbReference type="InterPro" id="IPR023834">
    <property type="entry name" value="T7SS_pept_S8A_mycosin"/>
</dbReference>
<comment type="subcellular location">
    <subcellularLocation>
        <location evidence="1">Cell membrane</location>
        <topology evidence="1">Single-pass membrane protein</topology>
    </subcellularLocation>
</comment>
<keyword evidence="13" id="KW-0732">Signal</keyword>
<dbReference type="PROSITE" id="PS00137">
    <property type="entry name" value="SUBTILASE_HIS"/>
    <property type="match status" value="1"/>
</dbReference>
<keyword evidence="6 10" id="KW-0378">Hydrolase</keyword>
<proteinExistence type="inferred from homology"/>
<keyword evidence="7 10" id="KW-0720">Serine protease</keyword>
<feature type="active site" description="Charge relay system" evidence="10">
    <location>
        <position position="111"/>
    </location>
</feature>
<dbReference type="GO" id="GO:0006508">
    <property type="term" value="P:proteolysis"/>
    <property type="evidence" value="ECO:0007669"/>
    <property type="project" value="UniProtKB-KW"/>
</dbReference>
<keyword evidence="16" id="KW-1185">Reference proteome</keyword>
<feature type="domain" description="Peptidase S8/S53" evidence="14">
    <location>
        <begin position="68"/>
        <end position="324"/>
    </location>
</feature>
<dbReference type="PRINTS" id="PR00723">
    <property type="entry name" value="SUBTILISIN"/>
</dbReference>
<name>A0A1C6RWC4_9ACTN</name>
<organism evidence="15 16">
    <name type="scientific">Micromonospora nigra</name>
    <dbReference type="NCBI Taxonomy" id="145857"/>
    <lineage>
        <taxon>Bacteria</taxon>
        <taxon>Bacillati</taxon>
        <taxon>Actinomycetota</taxon>
        <taxon>Actinomycetes</taxon>
        <taxon>Micromonosporales</taxon>
        <taxon>Micromonosporaceae</taxon>
        <taxon>Micromonospora</taxon>
    </lineage>
</organism>
<evidence type="ECO:0000313" key="16">
    <source>
        <dbReference type="Proteomes" id="UP000199699"/>
    </source>
</evidence>
<comment type="similarity">
    <text evidence="2 10">Belongs to the peptidase S8 family.</text>
</comment>
<evidence type="ECO:0000256" key="5">
    <source>
        <dbReference type="ARBA" id="ARBA00022692"/>
    </source>
</evidence>
<feature type="active site" description="Charge relay system" evidence="10">
    <location>
        <position position="278"/>
    </location>
</feature>
<evidence type="ECO:0000256" key="13">
    <source>
        <dbReference type="SAM" id="SignalP"/>
    </source>
</evidence>
<dbReference type="InterPro" id="IPR050131">
    <property type="entry name" value="Peptidase_S8_subtilisin-like"/>
</dbReference>
<dbReference type="InterPro" id="IPR036852">
    <property type="entry name" value="Peptidase_S8/S53_dom_sf"/>
</dbReference>
<evidence type="ECO:0000256" key="9">
    <source>
        <dbReference type="ARBA" id="ARBA00023136"/>
    </source>
</evidence>
<keyword evidence="9 12" id="KW-0472">Membrane</keyword>
<dbReference type="SUPFAM" id="SSF52743">
    <property type="entry name" value="Subtilisin-like"/>
    <property type="match status" value="1"/>
</dbReference>
<feature type="signal peptide" evidence="13">
    <location>
        <begin position="1"/>
        <end position="32"/>
    </location>
</feature>
<dbReference type="OrthoDB" id="5240330at2"/>
<feature type="active site" description="Charge relay system" evidence="10">
    <location>
        <position position="77"/>
    </location>
</feature>
<dbReference type="AlphaFoldDB" id="A0A1C6RWC4"/>
<dbReference type="Pfam" id="PF00082">
    <property type="entry name" value="Peptidase_S8"/>
    <property type="match status" value="1"/>
</dbReference>
<keyword evidence="4 10" id="KW-0645">Protease</keyword>
<keyword evidence="3" id="KW-1003">Cell membrane</keyword>
<evidence type="ECO:0000256" key="11">
    <source>
        <dbReference type="SAM" id="MobiDB-lite"/>
    </source>
</evidence>
<dbReference type="GO" id="GO:0004252">
    <property type="term" value="F:serine-type endopeptidase activity"/>
    <property type="evidence" value="ECO:0007669"/>
    <property type="project" value="UniProtKB-UniRule"/>
</dbReference>
<feature type="chain" id="PRO_5008745230" evidence="13">
    <location>
        <begin position="33"/>
        <end position="432"/>
    </location>
</feature>
<evidence type="ECO:0000256" key="3">
    <source>
        <dbReference type="ARBA" id="ARBA00022475"/>
    </source>
</evidence>
<gene>
    <name evidence="15" type="ORF">GA0070616_2326</name>
</gene>
<evidence type="ECO:0000256" key="4">
    <source>
        <dbReference type="ARBA" id="ARBA00022670"/>
    </source>
</evidence>
<evidence type="ECO:0000256" key="8">
    <source>
        <dbReference type="ARBA" id="ARBA00022989"/>
    </source>
</evidence>
<reference evidence="15 16" key="1">
    <citation type="submission" date="2016-06" db="EMBL/GenBank/DDBJ databases">
        <authorList>
            <person name="Kjaerup R.B."/>
            <person name="Dalgaard T.S."/>
            <person name="Juul-Madsen H.R."/>
        </authorList>
    </citation>
    <scope>NUCLEOTIDE SEQUENCE [LARGE SCALE GENOMIC DNA]</scope>
    <source>
        <strain evidence="15 16">DSM 43818</strain>
    </source>
</reference>
<evidence type="ECO:0000256" key="1">
    <source>
        <dbReference type="ARBA" id="ARBA00004162"/>
    </source>
</evidence>
<dbReference type="PANTHER" id="PTHR43806:SF11">
    <property type="entry name" value="CEREVISIN-RELATED"/>
    <property type="match status" value="1"/>
</dbReference>
<keyword evidence="5 12" id="KW-0812">Transmembrane</keyword>
<dbReference type="InterPro" id="IPR000209">
    <property type="entry name" value="Peptidase_S8/S53_dom"/>
</dbReference>
<dbReference type="PROSITE" id="PS51892">
    <property type="entry name" value="SUBTILASE"/>
    <property type="match status" value="1"/>
</dbReference>
<evidence type="ECO:0000256" key="2">
    <source>
        <dbReference type="ARBA" id="ARBA00011073"/>
    </source>
</evidence>
<evidence type="ECO:0000313" key="15">
    <source>
        <dbReference type="EMBL" id="SCL21541.1"/>
    </source>
</evidence>
<sequence>MVARLRTSATALVTAVLATGLAVVVTGPPATAAPAQCQSPSEPGQTITEIPWHQRWLAPARVWPFSTGEGVRVAVIDSGSDSSHPQLAGRVTGGHDALRGTAGGDVDCVSHGTAVASIIAARRQEGVGFHGLAPNATVVPIRISERTSTDGDGDGETVPAAVLATAIRRAVDEGADVVNMSITLYRPNDEVAEAVRYALGRDVVLVAAAGNLHQDGSRPDPLPYPAAYDGVIGVGAIDETGTRVAKSQVGSYVDIVAPGGAVVAATRVRGHAVWTGTSFATPMVSATAALIRAAEPDLPAAEVARRLVATADPARGDVAQGYGQGVLNPYRAVTERLTTAAPVAQPPLPDLPRDPAAEARAARWELAGRVALWVGLAFATVALAVGAVAALLPRGRRLRWRPARPAAAPPPRPEIDEPEEVFFRVPSSMPRA</sequence>
<evidence type="ECO:0000256" key="10">
    <source>
        <dbReference type="PROSITE-ProRule" id="PRU01240"/>
    </source>
</evidence>
<dbReference type="InterPro" id="IPR023828">
    <property type="entry name" value="Peptidase_S8_Ser-AS"/>
</dbReference>
<dbReference type="STRING" id="145857.GA0070616_2326"/>
<evidence type="ECO:0000259" key="14">
    <source>
        <dbReference type="Pfam" id="PF00082"/>
    </source>
</evidence>
<evidence type="ECO:0000256" key="12">
    <source>
        <dbReference type="SAM" id="Phobius"/>
    </source>
</evidence>
<dbReference type="InterPro" id="IPR015500">
    <property type="entry name" value="Peptidase_S8_subtilisin-rel"/>
</dbReference>
<protein>
    <submittedName>
        <fullName evidence="15">Type VII secretion-associated serine protease mycosin</fullName>
    </submittedName>
</protein>
<keyword evidence="8 12" id="KW-1133">Transmembrane helix</keyword>